<dbReference type="Gene3D" id="2.60.40.10">
    <property type="entry name" value="Immunoglobulins"/>
    <property type="match status" value="1"/>
</dbReference>
<protein>
    <submittedName>
        <fullName evidence="2">DUF11 domain-containing protein</fullName>
    </submittedName>
</protein>
<name>A0A928VKN2_9CYAN</name>
<feature type="domain" description="DUF11" evidence="1">
    <location>
        <begin position="276"/>
        <end position="396"/>
    </location>
</feature>
<dbReference type="Gene3D" id="2.60.40.740">
    <property type="match status" value="1"/>
</dbReference>
<evidence type="ECO:0000313" key="2">
    <source>
        <dbReference type="EMBL" id="MBE9030090.1"/>
    </source>
</evidence>
<dbReference type="RefSeq" id="WP_264324917.1">
    <property type="nucleotide sequence ID" value="NZ_JADEXQ010000028.1"/>
</dbReference>
<dbReference type="InterPro" id="IPR047589">
    <property type="entry name" value="DUF11_rpt"/>
</dbReference>
<dbReference type="InterPro" id="IPR001434">
    <property type="entry name" value="OmcB-like_DUF11"/>
</dbReference>
<dbReference type="Proteomes" id="UP000625316">
    <property type="component" value="Unassembled WGS sequence"/>
</dbReference>
<dbReference type="InterPro" id="IPR013783">
    <property type="entry name" value="Ig-like_fold"/>
</dbReference>
<dbReference type="NCBIfam" id="TIGR01451">
    <property type="entry name" value="B_ant_repeat"/>
    <property type="match status" value="1"/>
</dbReference>
<evidence type="ECO:0000259" key="1">
    <source>
        <dbReference type="Pfam" id="PF01345"/>
    </source>
</evidence>
<evidence type="ECO:0000313" key="3">
    <source>
        <dbReference type="Proteomes" id="UP000625316"/>
    </source>
</evidence>
<dbReference type="AlphaFoldDB" id="A0A928VKN2"/>
<dbReference type="SUPFAM" id="SSF117074">
    <property type="entry name" value="Hypothetical protein PA1324"/>
    <property type="match status" value="1"/>
</dbReference>
<dbReference type="Pfam" id="PF01345">
    <property type="entry name" value="DUF11"/>
    <property type="match status" value="1"/>
</dbReference>
<accession>A0A928VKN2</accession>
<gene>
    <name evidence="2" type="ORF">IQ266_10155</name>
</gene>
<sequence>MIVHQQRRRLSRPTNIQTVGRNTTVLLLLLVSAGSNLLQATSAIAQVAPNQVAGNQRQIKNQAAYVYETEQQTGYTSEPPSYVGLTGEISTTFESELIDPLGRIVGCRGEILDNYAGFNIAIYNADPSDPTGAGIGSLVSLTTTELPDIQGNGISAGLAPNSTNANPYFLAERGDGVYNFLLDPAKGQLDVGRAYILVINPPSQSIYSQRRIRIVINSRNGGLVTYTASSVDGRPISGDSIEESVTGSVQVNDAATTKLTLTALDLQSSICQAQEIQVVKSADRAVAAPGDTVVYRLSVRNLSSAAVNNLLLSDQFPNGFQFQPNSVKAEFQGQSIPVSVQQQGRSVLIGLPGSNLPAASIDQTPTLNVAYAATLTPDAMRGSGRNIAVVSARRTDNGQAIQDGPSAHQLLVRPGVIADCGTILGRVFVDKNFDGEQQRGEPGIPNAVVFLEDGNRITTDENGLFSVANVLPGYRSGVLDLSSIPGYTLAPNQKFKERNSQSRLIHLAPSGLARMNFAVTPVAQNATSRGAK</sequence>
<reference evidence="2" key="1">
    <citation type="submission" date="2020-10" db="EMBL/GenBank/DDBJ databases">
        <authorList>
            <person name="Castelo-Branco R."/>
            <person name="Eusebio N."/>
            <person name="Adriana R."/>
            <person name="Vieira A."/>
            <person name="Brugerolle De Fraissinette N."/>
            <person name="Rezende De Castro R."/>
            <person name="Schneider M.P."/>
            <person name="Vasconcelos V."/>
            <person name="Leao P.N."/>
        </authorList>
    </citation>
    <scope>NUCLEOTIDE SEQUENCE</scope>
    <source>
        <strain evidence="2">LEGE 11480</strain>
    </source>
</reference>
<proteinExistence type="predicted"/>
<keyword evidence="3" id="KW-1185">Reference proteome</keyword>
<dbReference type="EMBL" id="JADEXQ010000028">
    <property type="protein sequence ID" value="MBE9030090.1"/>
    <property type="molecule type" value="Genomic_DNA"/>
</dbReference>
<organism evidence="2 3">
    <name type="scientific">Romeriopsis navalis LEGE 11480</name>
    <dbReference type="NCBI Taxonomy" id="2777977"/>
    <lineage>
        <taxon>Bacteria</taxon>
        <taxon>Bacillati</taxon>
        <taxon>Cyanobacteriota</taxon>
        <taxon>Cyanophyceae</taxon>
        <taxon>Leptolyngbyales</taxon>
        <taxon>Leptolyngbyaceae</taxon>
        <taxon>Romeriopsis</taxon>
        <taxon>Romeriopsis navalis</taxon>
    </lineage>
</organism>
<comment type="caution">
    <text evidence="2">The sequence shown here is derived from an EMBL/GenBank/DDBJ whole genome shotgun (WGS) entry which is preliminary data.</text>
</comment>